<dbReference type="PROSITE" id="PS50297">
    <property type="entry name" value="ANK_REP_REGION"/>
    <property type="match status" value="1"/>
</dbReference>
<keyword evidence="3 12" id="KW-0728">SH3 domain</keyword>
<dbReference type="InterPro" id="IPR038508">
    <property type="entry name" value="ArfGAP_dom_sf"/>
</dbReference>
<dbReference type="InterPro" id="IPR001452">
    <property type="entry name" value="SH3_domain"/>
</dbReference>
<feature type="domain" description="SH3" evidence="15">
    <location>
        <begin position="744"/>
        <end position="808"/>
    </location>
</feature>
<dbReference type="SUPFAM" id="SSF50044">
    <property type="entry name" value="SH3-domain"/>
    <property type="match status" value="1"/>
</dbReference>
<evidence type="ECO:0000256" key="10">
    <source>
        <dbReference type="ARBA" id="ARBA00023136"/>
    </source>
</evidence>
<dbReference type="Gene3D" id="1.25.40.950">
    <property type="match status" value="1"/>
</dbReference>
<evidence type="ECO:0000256" key="11">
    <source>
        <dbReference type="PROSITE-ProRule" id="PRU00023"/>
    </source>
</evidence>
<keyword evidence="5" id="KW-0963">Cytoplasm</keyword>
<dbReference type="SMART" id="SM00326">
    <property type="entry name" value="SH3"/>
    <property type="match status" value="1"/>
</dbReference>
<accession>T1PKW2</accession>
<dbReference type="GO" id="GO:0005737">
    <property type="term" value="C:cytoplasm"/>
    <property type="evidence" value="ECO:0007669"/>
    <property type="project" value="UniProtKB-SubCell"/>
</dbReference>
<dbReference type="AlphaFoldDB" id="T1PKW2"/>
<organism evidence="17">
    <name type="scientific">Musca domestica</name>
    <name type="common">House fly</name>
    <dbReference type="NCBI Taxonomy" id="7370"/>
    <lineage>
        <taxon>Eukaryota</taxon>
        <taxon>Metazoa</taxon>
        <taxon>Ecdysozoa</taxon>
        <taxon>Arthropoda</taxon>
        <taxon>Hexapoda</taxon>
        <taxon>Insecta</taxon>
        <taxon>Pterygota</taxon>
        <taxon>Neoptera</taxon>
        <taxon>Endopterygota</taxon>
        <taxon>Diptera</taxon>
        <taxon>Brachycera</taxon>
        <taxon>Muscomorpha</taxon>
        <taxon>Muscoidea</taxon>
        <taxon>Muscidae</taxon>
        <taxon>Musca</taxon>
    </lineage>
</organism>
<dbReference type="PANTHER" id="PTHR45854:SF3">
    <property type="entry name" value="ARFGAP WITH SH3 DOMAIN, ANK REPEAT AND PH DOMAIN-CONTAINING PROTEIN"/>
    <property type="match status" value="1"/>
</dbReference>
<evidence type="ECO:0000313" key="17">
    <source>
        <dbReference type="EMBL" id="AFP63384.1"/>
    </source>
</evidence>
<dbReference type="PROSITE" id="PS50002">
    <property type="entry name" value="SH3"/>
    <property type="match status" value="1"/>
</dbReference>
<evidence type="ECO:0000256" key="12">
    <source>
        <dbReference type="PROSITE-ProRule" id="PRU00192"/>
    </source>
</evidence>
<keyword evidence="8" id="KW-0862">Zinc</keyword>
<evidence type="ECO:0000256" key="9">
    <source>
        <dbReference type="ARBA" id="ARBA00023043"/>
    </source>
</evidence>
<keyword evidence="9 11" id="KW-0040">ANK repeat</keyword>
<dbReference type="InterPro" id="IPR035836">
    <property type="entry name" value="ASAP1-like_SH3"/>
</dbReference>
<keyword evidence="10" id="KW-0472">Membrane</keyword>
<evidence type="ECO:0000259" key="16">
    <source>
        <dbReference type="PROSITE" id="PS50115"/>
    </source>
</evidence>
<feature type="compositionally biased region" description="Polar residues" evidence="14">
    <location>
        <begin position="432"/>
        <end position="441"/>
    </location>
</feature>
<sequence>MSPSLVELQKTVIRYVQLLPGNDQCCDCGSRNDVTWISLNFGILVCIQCSGVHRDLGVHHSRIQSLTLDNLTTANLLIARAMGNHALNEIMEATLGKGKLTPDSTMEQRYDFIRAKYVAKRYVMRTCADENDLRCDLEQAVVNADMSQLLQVWAEGADLTCCLPSWDDGVTALHLAVLRETGCTLHIVDFLIQNMPPKGLNKVTNPPSILNVTGKNTALHLCAAHDKRECIKLLLRSGADYEIRNSQNKTALDIAKEMGHNVCKELIECAMRREKSAFDHINTDWNLPNEDGSTDFSDDDTVIDERKRSRPPSFAGGDSPVLRSRSSTCDSIQSSSSPIANCPSRQFTLPMYQQSAGTSPKQQMSLGQYLGSAGNINAAVAAGVVGSGSGVGVGGGGSSSAVGGGGSSPSSASSQSGRLARSNNEFGGGARKSTSTANMNSLKKRAPAPPPGTTSSNFYGTLPHPPRHSQNFDTNDIRTHNHKNQSMDPASYCTLPLLRSVDSSPRIMGGGGHNSSASHGGSFYERIDKLVVSQDPNGGPTTAGHHIMPAMTTFGHKRSPSGESLNRNLHLAGAKLVLPPAGEIPTLKHVDKSALSRPKIPPPGPPAEREISNGQSNESISSIDEGPIAPPRKRKHNKLLKLSQPSEETLMNQSTNYTEYESWNTDMDSSGGGLDHSAESNLSSSDNDRINSSPDNLLKGPCSSSGVGGGGCGGLSICGGSSSGSGVSGSVLTATTGGNKYNYAGHRRCRALYDCSADNDDELEFKEGEVLIVLNERTDDENWMEGVIEGDPSRRGMFPVSFVHMLPD</sequence>
<evidence type="ECO:0000256" key="2">
    <source>
        <dbReference type="ARBA" id="ARBA00004496"/>
    </source>
</evidence>
<evidence type="ECO:0000256" key="7">
    <source>
        <dbReference type="ARBA" id="ARBA00022737"/>
    </source>
</evidence>
<dbReference type="PROSITE" id="PS50088">
    <property type="entry name" value="ANK_REPEAT"/>
    <property type="match status" value="1"/>
</dbReference>
<dbReference type="VEuPathDB" id="VectorBase:MDOA014333"/>
<dbReference type="Gene3D" id="2.30.30.40">
    <property type="entry name" value="SH3 Domains"/>
    <property type="match status" value="1"/>
</dbReference>
<dbReference type="GO" id="GO:0008270">
    <property type="term" value="F:zinc ion binding"/>
    <property type="evidence" value="ECO:0007669"/>
    <property type="project" value="UniProtKB-KW"/>
</dbReference>
<dbReference type="InterPro" id="IPR001164">
    <property type="entry name" value="ArfGAP_dom"/>
</dbReference>
<dbReference type="InterPro" id="IPR036028">
    <property type="entry name" value="SH3-like_dom_sf"/>
</dbReference>
<evidence type="ECO:0000256" key="1">
    <source>
        <dbReference type="ARBA" id="ARBA00004370"/>
    </source>
</evidence>
<feature type="compositionally biased region" description="Gly residues" evidence="14">
    <location>
        <begin position="394"/>
        <end position="407"/>
    </location>
</feature>
<reference evidence="17" key="1">
    <citation type="submission" date="2012-08" db="EMBL/GenBank/DDBJ databases">
        <title>Transcriptome of adult Musca domestica launches a platform for comparative house fly gene expression and characterization of differential gene expression among resistant and susceptible house flies.</title>
        <authorList>
            <person name="Liu N."/>
            <person name="Zhang L."/>
            <person name="Li M."/>
            <person name="Reid W."/>
        </authorList>
    </citation>
    <scope>NUCLEOTIDE SEQUENCE</scope>
    <source>
        <strain evidence="17">ALHF</strain>
        <tissue evidence="17">Whole body</tissue>
    </source>
</reference>
<keyword evidence="7" id="KW-0677">Repeat</keyword>
<feature type="compositionally biased region" description="Acidic residues" evidence="14">
    <location>
        <begin position="292"/>
        <end position="302"/>
    </location>
</feature>
<dbReference type="Pfam" id="PF12796">
    <property type="entry name" value="Ank_2"/>
    <property type="match status" value="1"/>
</dbReference>
<dbReference type="Gene3D" id="1.10.220.150">
    <property type="entry name" value="Arf GTPase activating protein"/>
    <property type="match status" value="1"/>
</dbReference>
<feature type="repeat" description="ANK" evidence="11">
    <location>
        <begin position="214"/>
        <end position="246"/>
    </location>
</feature>
<evidence type="ECO:0000256" key="4">
    <source>
        <dbReference type="ARBA" id="ARBA00022468"/>
    </source>
</evidence>
<protein>
    <submittedName>
        <fullName evidence="17">Putative GTPase activating protein for Arf</fullName>
    </submittedName>
</protein>
<comment type="subcellular location">
    <subcellularLocation>
        <location evidence="2">Cytoplasm</location>
    </subcellularLocation>
    <subcellularLocation>
        <location evidence="1">Membrane</location>
    </subcellularLocation>
</comment>
<feature type="compositionally biased region" description="Low complexity" evidence="14">
    <location>
        <begin position="324"/>
        <end position="337"/>
    </location>
</feature>
<dbReference type="PRINTS" id="PR00405">
    <property type="entry name" value="REVINTRACTNG"/>
</dbReference>
<dbReference type="PRINTS" id="PR00452">
    <property type="entry name" value="SH3DOMAIN"/>
</dbReference>
<dbReference type="PANTHER" id="PTHR45854">
    <property type="entry name" value="ASAP FAMILY MEMBER"/>
    <property type="match status" value="1"/>
</dbReference>
<proteinExistence type="evidence at transcript level"/>
<feature type="domain" description="Arf-GAP" evidence="16">
    <location>
        <begin position="10"/>
        <end position="130"/>
    </location>
</feature>
<dbReference type="PROSITE" id="PS50115">
    <property type="entry name" value="ARFGAP"/>
    <property type="match status" value="1"/>
</dbReference>
<keyword evidence="13" id="KW-0863">Zinc-finger</keyword>
<evidence type="ECO:0000256" key="14">
    <source>
        <dbReference type="SAM" id="MobiDB-lite"/>
    </source>
</evidence>
<evidence type="ECO:0000259" key="15">
    <source>
        <dbReference type="PROSITE" id="PS50002"/>
    </source>
</evidence>
<dbReference type="Gene3D" id="1.25.40.20">
    <property type="entry name" value="Ankyrin repeat-containing domain"/>
    <property type="match status" value="1"/>
</dbReference>
<dbReference type="VEuPathDB" id="VectorBase:MDOMA2_008482"/>
<dbReference type="GO" id="GO:0016020">
    <property type="term" value="C:membrane"/>
    <property type="evidence" value="ECO:0007669"/>
    <property type="project" value="UniProtKB-SubCell"/>
</dbReference>
<feature type="compositionally biased region" description="Polar residues" evidence="14">
    <location>
        <begin position="612"/>
        <end position="622"/>
    </location>
</feature>
<dbReference type="SUPFAM" id="SSF48403">
    <property type="entry name" value="Ankyrin repeat"/>
    <property type="match status" value="1"/>
</dbReference>
<evidence type="ECO:0000256" key="8">
    <source>
        <dbReference type="ARBA" id="ARBA00022833"/>
    </source>
</evidence>
<dbReference type="GO" id="GO:0005096">
    <property type="term" value="F:GTPase activator activity"/>
    <property type="evidence" value="ECO:0007669"/>
    <property type="project" value="UniProtKB-KW"/>
</dbReference>
<feature type="region of interest" description="Disordered" evidence="14">
    <location>
        <begin position="283"/>
        <end position="345"/>
    </location>
</feature>
<dbReference type="CDD" id="cd08834">
    <property type="entry name" value="ArfGap_ASAP"/>
    <property type="match status" value="1"/>
</dbReference>
<evidence type="ECO:0000256" key="6">
    <source>
        <dbReference type="ARBA" id="ARBA00022723"/>
    </source>
</evidence>
<feature type="compositionally biased region" description="Polar residues" evidence="14">
    <location>
        <begin position="643"/>
        <end position="668"/>
    </location>
</feature>
<dbReference type="InterPro" id="IPR037278">
    <property type="entry name" value="ARFGAP/RecO"/>
</dbReference>
<feature type="compositionally biased region" description="Low complexity" evidence="14">
    <location>
        <begin position="408"/>
        <end position="417"/>
    </location>
</feature>
<dbReference type="FunFam" id="2.30.30.40:FF:000012">
    <property type="entry name" value="Arf-GAP with SH3 domain, ANK repeat and PH domain-containing protein 2"/>
    <property type="match status" value="1"/>
</dbReference>
<feature type="region of interest" description="Disordered" evidence="14">
    <location>
        <begin position="590"/>
        <end position="698"/>
    </location>
</feature>
<dbReference type="SMART" id="SM00105">
    <property type="entry name" value="ArfGap"/>
    <property type="match status" value="1"/>
</dbReference>
<keyword evidence="6" id="KW-0479">Metal-binding</keyword>
<dbReference type="SUPFAM" id="SSF57863">
    <property type="entry name" value="ArfGap/RecO-like zinc finger"/>
    <property type="match status" value="1"/>
</dbReference>
<dbReference type="FunFam" id="1.10.220.150:FF:000016">
    <property type="entry name" value="Uncharacterized protein, isoform B"/>
    <property type="match status" value="1"/>
</dbReference>
<dbReference type="InterPro" id="IPR036770">
    <property type="entry name" value="Ankyrin_rpt-contain_sf"/>
</dbReference>
<dbReference type="Pfam" id="PF00018">
    <property type="entry name" value="SH3_1"/>
    <property type="match status" value="1"/>
</dbReference>
<dbReference type="InterPro" id="IPR002110">
    <property type="entry name" value="Ankyrin_rpt"/>
</dbReference>
<dbReference type="InterPro" id="IPR043593">
    <property type="entry name" value="ASAP"/>
</dbReference>
<name>T1PKW2_MUSDO</name>
<evidence type="ECO:0000256" key="3">
    <source>
        <dbReference type="ARBA" id="ARBA00022443"/>
    </source>
</evidence>
<feature type="region of interest" description="Disordered" evidence="14">
    <location>
        <begin position="394"/>
        <end position="490"/>
    </location>
</feature>
<feature type="compositionally biased region" description="Polar residues" evidence="14">
    <location>
        <begin position="679"/>
        <end position="695"/>
    </location>
</feature>
<dbReference type="Pfam" id="PF01412">
    <property type="entry name" value="ArfGap"/>
    <property type="match status" value="1"/>
</dbReference>
<dbReference type="SMART" id="SM00248">
    <property type="entry name" value="ANK"/>
    <property type="match status" value="2"/>
</dbReference>
<evidence type="ECO:0000256" key="13">
    <source>
        <dbReference type="PROSITE-ProRule" id="PRU00288"/>
    </source>
</evidence>
<keyword evidence="4" id="KW-0343">GTPase activation</keyword>
<dbReference type="CDD" id="cd11821">
    <property type="entry name" value="SH3_ASAP"/>
    <property type="match status" value="1"/>
</dbReference>
<dbReference type="EMBL" id="KA648755">
    <property type="protein sequence ID" value="AFP63384.1"/>
    <property type="molecule type" value="mRNA"/>
</dbReference>
<evidence type="ECO:0000256" key="5">
    <source>
        <dbReference type="ARBA" id="ARBA00022490"/>
    </source>
</evidence>